<dbReference type="Proteomes" id="UP000554286">
    <property type="component" value="Unassembled WGS sequence"/>
</dbReference>
<comment type="catalytic activity">
    <reaction evidence="10 12">
        <text>tRNA(Sec) + L-serine + ATP = L-seryl-tRNA(Sec) + AMP + diphosphate + H(+)</text>
        <dbReference type="Rhea" id="RHEA:42580"/>
        <dbReference type="Rhea" id="RHEA-COMP:9742"/>
        <dbReference type="Rhea" id="RHEA-COMP:10128"/>
        <dbReference type="ChEBI" id="CHEBI:15378"/>
        <dbReference type="ChEBI" id="CHEBI:30616"/>
        <dbReference type="ChEBI" id="CHEBI:33019"/>
        <dbReference type="ChEBI" id="CHEBI:33384"/>
        <dbReference type="ChEBI" id="CHEBI:78442"/>
        <dbReference type="ChEBI" id="CHEBI:78533"/>
        <dbReference type="ChEBI" id="CHEBI:456215"/>
        <dbReference type="EC" id="6.1.1.11"/>
    </reaction>
</comment>
<dbReference type="GO" id="GO:0004828">
    <property type="term" value="F:serine-tRNA ligase activity"/>
    <property type="evidence" value="ECO:0007669"/>
    <property type="project" value="UniProtKB-UniRule"/>
</dbReference>
<dbReference type="Pfam" id="PF02403">
    <property type="entry name" value="Seryl_tRNA_N"/>
    <property type="match status" value="1"/>
</dbReference>
<dbReference type="InterPro" id="IPR002317">
    <property type="entry name" value="Ser-tRNA-ligase_type_1"/>
</dbReference>
<evidence type="ECO:0000256" key="8">
    <source>
        <dbReference type="ARBA" id="ARBA00022917"/>
    </source>
</evidence>
<feature type="binding site" evidence="13">
    <location>
        <position position="228"/>
    </location>
    <ligand>
        <name>L-serine</name>
        <dbReference type="ChEBI" id="CHEBI:33384"/>
    </ligand>
</feature>
<comment type="caution">
    <text evidence="12">Lacks conserved residue(s) required for the propagation of feature annotation.</text>
</comment>
<comment type="domain">
    <text evidence="12">Consists of two distinct domains, a catalytic core and a N-terminal extension that is involved in tRNA binding.</text>
</comment>
<evidence type="ECO:0000256" key="3">
    <source>
        <dbReference type="ARBA" id="ARBA00010728"/>
    </source>
</evidence>
<dbReference type="PANTHER" id="PTHR43697:SF1">
    <property type="entry name" value="SERINE--TRNA LIGASE"/>
    <property type="match status" value="1"/>
</dbReference>
<dbReference type="InterPro" id="IPR015866">
    <property type="entry name" value="Ser-tRNA-synth_1_N"/>
</dbReference>
<feature type="binding site" evidence="12">
    <location>
        <position position="388"/>
    </location>
    <ligand>
        <name>L-serine</name>
        <dbReference type="ChEBI" id="CHEBI:33384"/>
    </ligand>
</feature>
<evidence type="ECO:0000256" key="2">
    <source>
        <dbReference type="ARBA" id="ARBA00005045"/>
    </source>
</evidence>
<keyword evidence="8 12" id="KW-0648">Protein biosynthesis</keyword>
<reference evidence="17 18" key="1">
    <citation type="submission" date="2020-08" db="EMBL/GenBank/DDBJ databases">
        <title>Genome sequencing of Purple Non-Sulfur Bacteria from various extreme environments.</title>
        <authorList>
            <person name="Mayer M."/>
        </authorList>
    </citation>
    <scope>NUCLEOTIDE SEQUENCE [LARGE SCALE GENOMIC DNA]</scope>
    <source>
        <strain evidence="17 18">JA131</strain>
    </source>
</reference>
<evidence type="ECO:0000313" key="17">
    <source>
        <dbReference type="EMBL" id="MBB4264725.1"/>
    </source>
</evidence>
<dbReference type="Gene3D" id="1.10.287.40">
    <property type="entry name" value="Serine-tRNA synthetase, tRNA binding domain"/>
    <property type="match status" value="1"/>
</dbReference>
<keyword evidence="4 12" id="KW-0963">Cytoplasm</keyword>
<dbReference type="GO" id="GO:0016260">
    <property type="term" value="P:selenocysteine biosynthetic process"/>
    <property type="evidence" value="ECO:0007669"/>
    <property type="project" value="UniProtKB-UniRule"/>
</dbReference>
<dbReference type="PIRSF" id="PIRSF001529">
    <property type="entry name" value="Ser-tRNA-synth_IIa"/>
    <property type="match status" value="1"/>
</dbReference>
<feature type="binding site" evidence="12">
    <location>
        <begin position="228"/>
        <end position="230"/>
    </location>
    <ligand>
        <name>L-serine</name>
        <dbReference type="ChEBI" id="CHEBI:33384"/>
    </ligand>
</feature>
<comment type="pathway">
    <text evidence="2 12">Aminoacyl-tRNA biosynthesis; selenocysteinyl-tRNA(Sec) biosynthesis; L-seryl-tRNA(Sec) from L-serine and tRNA(Sec): step 1/1.</text>
</comment>
<dbReference type="NCBIfam" id="TIGR00414">
    <property type="entry name" value="serS"/>
    <property type="match status" value="1"/>
</dbReference>
<dbReference type="EC" id="6.1.1.11" evidence="12"/>
<evidence type="ECO:0000256" key="9">
    <source>
        <dbReference type="ARBA" id="ARBA00023146"/>
    </source>
</evidence>
<evidence type="ECO:0000256" key="15">
    <source>
        <dbReference type="SAM" id="Coils"/>
    </source>
</evidence>
<dbReference type="PROSITE" id="PS50862">
    <property type="entry name" value="AA_TRNA_LIGASE_II"/>
    <property type="match status" value="1"/>
</dbReference>
<dbReference type="PANTHER" id="PTHR43697">
    <property type="entry name" value="SERYL-TRNA SYNTHETASE"/>
    <property type="match status" value="1"/>
</dbReference>
<dbReference type="InterPro" id="IPR002314">
    <property type="entry name" value="aa-tRNA-synt_IIb"/>
</dbReference>
<evidence type="ECO:0000259" key="16">
    <source>
        <dbReference type="PROSITE" id="PS50862"/>
    </source>
</evidence>
<feature type="domain" description="Aminoacyl-transfer RNA synthetases class-II family profile" evidence="16">
    <location>
        <begin position="170"/>
        <end position="413"/>
    </location>
</feature>
<comment type="similarity">
    <text evidence="3 12">Belongs to the class-II aminoacyl-tRNA synthetase family. Type-1 seryl-tRNA synthetase subfamily.</text>
</comment>
<dbReference type="GO" id="GO:0005737">
    <property type="term" value="C:cytoplasm"/>
    <property type="evidence" value="ECO:0007669"/>
    <property type="project" value="UniProtKB-SubCell"/>
</dbReference>
<sequence>MHDAKWIRDNLDAFDRGLNRRGLAPLSDQVRALDERRRASQTELNTLQRRRNEASKQIGAVKKQGGDAQALMDEVAGIKTRMAALEADNAAADTDLRDLLMATPNLPADDVPEGPDEDHNVEIRRWGEPRAFDVAPREHFELGPALGMDFETAARQSGARFVILRGSMARLERALAQFMLDLHTTEHGYQEVNTPALVRDTPLYGTANLPKFAEDLFKVEGGYWLIPTAEVTLTNLVAGQILDEADLPLRFTAFTQCFRSEAGAAGKDTRGMIRMHQFEKVELVSIVHPDQAEAELDRKTACAEEVLKRLGLPFRTVVLCTGDMGFASRRTHDIEVWLPGAGRYREISSCSNVGSFQARRMDARFRPAEAATGAGGKGTRPVATLNGSGLAVGRTLVAVLETYQNADGSVTVPEALRPYMGGQEVLTPDV</sequence>
<feature type="binding site" evidence="12 14">
    <location>
        <begin position="259"/>
        <end position="261"/>
    </location>
    <ligand>
        <name>ATP</name>
        <dbReference type="ChEBI" id="CHEBI:30616"/>
    </ligand>
</feature>
<dbReference type="EMBL" id="JACIGK010000002">
    <property type="protein sequence ID" value="MBB4264725.1"/>
    <property type="molecule type" value="Genomic_DNA"/>
</dbReference>
<dbReference type="InterPro" id="IPR042103">
    <property type="entry name" value="SerRS_1_N_sf"/>
</dbReference>
<evidence type="ECO:0000256" key="4">
    <source>
        <dbReference type="ARBA" id="ARBA00022490"/>
    </source>
</evidence>
<dbReference type="UniPathway" id="UPA00906">
    <property type="reaction ID" value="UER00895"/>
</dbReference>
<evidence type="ECO:0000256" key="5">
    <source>
        <dbReference type="ARBA" id="ARBA00022598"/>
    </source>
</evidence>
<evidence type="ECO:0000313" key="18">
    <source>
        <dbReference type="Proteomes" id="UP000554286"/>
    </source>
</evidence>
<feature type="binding site" evidence="12 13">
    <location>
        <position position="282"/>
    </location>
    <ligand>
        <name>L-serine</name>
        <dbReference type="ChEBI" id="CHEBI:33384"/>
    </ligand>
</feature>
<keyword evidence="6 12" id="KW-0547">Nucleotide-binding</keyword>
<dbReference type="Pfam" id="PF00587">
    <property type="entry name" value="tRNA-synt_2b"/>
    <property type="match status" value="1"/>
</dbReference>
<dbReference type="CDD" id="cd00770">
    <property type="entry name" value="SerRS_core"/>
    <property type="match status" value="1"/>
</dbReference>
<evidence type="ECO:0000256" key="12">
    <source>
        <dbReference type="HAMAP-Rule" id="MF_00176"/>
    </source>
</evidence>
<gene>
    <name evidence="12" type="primary">serS</name>
    <name evidence="17" type="ORF">GGD89_000332</name>
</gene>
<comment type="catalytic activity">
    <reaction evidence="11 12">
        <text>tRNA(Ser) + L-serine + ATP = L-seryl-tRNA(Ser) + AMP + diphosphate + H(+)</text>
        <dbReference type="Rhea" id="RHEA:12292"/>
        <dbReference type="Rhea" id="RHEA-COMP:9669"/>
        <dbReference type="Rhea" id="RHEA-COMP:9703"/>
        <dbReference type="ChEBI" id="CHEBI:15378"/>
        <dbReference type="ChEBI" id="CHEBI:30616"/>
        <dbReference type="ChEBI" id="CHEBI:33019"/>
        <dbReference type="ChEBI" id="CHEBI:33384"/>
        <dbReference type="ChEBI" id="CHEBI:78442"/>
        <dbReference type="ChEBI" id="CHEBI:78533"/>
        <dbReference type="ChEBI" id="CHEBI:456215"/>
        <dbReference type="EC" id="6.1.1.11"/>
    </reaction>
</comment>
<comment type="function">
    <text evidence="12">Catalyzes the attachment of serine to tRNA(Ser). Is also able to aminoacylate tRNA(Sec) with serine, to form the misacylated tRNA L-seryl-tRNA(Sec), which will be further converted into selenocysteinyl-tRNA(Sec).</text>
</comment>
<dbReference type="InterPro" id="IPR033729">
    <property type="entry name" value="SerRS_core"/>
</dbReference>
<evidence type="ECO:0000256" key="10">
    <source>
        <dbReference type="ARBA" id="ARBA00047929"/>
    </source>
</evidence>
<dbReference type="InterPro" id="IPR045864">
    <property type="entry name" value="aa-tRNA-synth_II/BPL/LPL"/>
</dbReference>
<comment type="caution">
    <text evidence="17">The sequence shown here is derived from an EMBL/GenBank/DDBJ whole genome shotgun (WGS) entry which is preliminary data.</text>
</comment>
<dbReference type="AlphaFoldDB" id="A0A7W6W880"/>
<evidence type="ECO:0000256" key="11">
    <source>
        <dbReference type="ARBA" id="ARBA00048823"/>
    </source>
</evidence>
<dbReference type="SUPFAM" id="SSF55681">
    <property type="entry name" value="Class II aaRS and biotin synthetases"/>
    <property type="match status" value="1"/>
</dbReference>
<dbReference type="RefSeq" id="WP_184042365.1">
    <property type="nucleotide sequence ID" value="NZ_JACIGK010000002.1"/>
</dbReference>
<dbReference type="SUPFAM" id="SSF46589">
    <property type="entry name" value="tRNA-binding arm"/>
    <property type="match status" value="1"/>
</dbReference>
<organism evidence="17 18">
    <name type="scientific">Roseospira visakhapatnamensis</name>
    <dbReference type="NCBI Taxonomy" id="390880"/>
    <lineage>
        <taxon>Bacteria</taxon>
        <taxon>Pseudomonadati</taxon>
        <taxon>Pseudomonadota</taxon>
        <taxon>Alphaproteobacteria</taxon>
        <taxon>Rhodospirillales</taxon>
        <taxon>Rhodospirillaceae</taxon>
        <taxon>Roseospira</taxon>
    </lineage>
</organism>
<evidence type="ECO:0000256" key="6">
    <source>
        <dbReference type="ARBA" id="ARBA00022741"/>
    </source>
</evidence>
<evidence type="ECO:0000256" key="7">
    <source>
        <dbReference type="ARBA" id="ARBA00022840"/>
    </source>
</evidence>
<dbReference type="InterPro" id="IPR010978">
    <property type="entry name" value="tRNA-bd_arm"/>
</dbReference>
<feature type="binding site" evidence="12 14">
    <location>
        <begin position="346"/>
        <end position="349"/>
    </location>
    <ligand>
        <name>ATP</name>
        <dbReference type="ChEBI" id="CHEBI:30616"/>
    </ligand>
</feature>
<feature type="binding site" evidence="13">
    <location>
        <position position="259"/>
    </location>
    <ligand>
        <name>L-serine</name>
        <dbReference type="ChEBI" id="CHEBI:33384"/>
    </ligand>
</feature>
<evidence type="ECO:0000256" key="1">
    <source>
        <dbReference type="ARBA" id="ARBA00004496"/>
    </source>
</evidence>
<dbReference type="InterPro" id="IPR006195">
    <property type="entry name" value="aa-tRNA-synth_II"/>
</dbReference>
<feature type="binding site" evidence="13">
    <location>
        <position position="386"/>
    </location>
    <ligand>
        <name>L-serine</name>
        <dbReference type="ChEBI" id="CHEBI:33384"/>
    </ligand>
</feature>
<keyword evidence="9 12" id="KW-0030">Aminoacyl-tRNA synthetase</keyword>
<evidence type="ECO:0000256" key="13">
    <source>
        <dbReference type="PIRSR" id="PIRSR001529-1"/>
    </source>
</evidence>
<dbReference type="PRINTS" id="PR00981">
    <property type="entry name" value="TRNASYNTHSER"/>
</dbReference>
<feature type="coiled-coil region" evidence="15">
    <location>
        <begin position="30"/>
        <end position="88"/>
    </location>
</feature>
<keyword evidence="5 12" id="KW-0436">Ligase</keyword>
<accession>A0A7W6W880</accession>
<keyword evidence="15" id="KW-0175">Coiled coil</keyword>
<keyword evidence="18" id="KW-1185">Reference proteome</keyword>
<comment type="subcellular location">
    <subcellularLocation>
        <location evidence="1 12">Cytoplasm</location>
    </subcellularLocation>
</comment>
<dbReference type="GO" id="GO:0006434">
    <property type="term" value="P:seryl-tRNA aminoacylation"/>
    <property type="evidence" value="ECO:0007669"/>
    <property type="project" value="UniProtKB-UniRule"/>
</dbReference>
<dbReference type="HAMAP" id="MF_00176">
    <property type="entry name" value="Ser_tRNA_synth_type1"/>
    <property type="match status" value="1"/>
</dbReference>
<evidence type="ECO:0000256" key="14">
    <source>
        <dbReference type="PIRSR" id="PIRSR001529-2"/>
    </source>
</evidence>
<name>A0A7W6W880_9PROT</name>
<dbReference type="Gene3D" id="3.30.930.10">
    <property type="entry name" value="Bira Bifunctional Protein, Domain 2"/>
    <property type="match status" value="1"/>
</dbReference>
<keyword evidence="7 12" id="KW-0067">ATP-binding</keyword>
<dbReference type="GO" id="GO:0005524">
    <property type="term" value="F:ATP binding"/>
    <property type="evidence" value="ECO:0007669"/>
    <property type="project" value="UniProtKB-UniRule"/>
</dbReference>
<proteinExistence type="inferred from homology"/>
<protein>
    <recommendedName>
        <fullName evidence="12">Serine--tRNA ligase</fullName>
        <ecNumber evidence="12">6.1.1.11</ecNumber>
    </recommendedName>
    <alternativeName>
        <fullName evidence="12">Seryl-tRNA synthetase</fullName>
        <shortName evidence="12">SerRS</shortName>
    </alternativeName>
    <alternativeName>
        <fullName evidence="12">Seryl-tRNA(Ser/Sec) synthetase</fullName>
    </alternativeName>
</protein>
<comment type="subunit">
    <text evidence="12">Homodimer. The tRNA molecule binds across the dimer.</text>
</comment>